<reference evidence="1" key="2">
    <citation type="journal article" date="2020" name="Microorganisms">
        <title>Osmotic Adaptation and Compatible Solute Biosynthesis of Phototrophic Bacteria as Revealed from Genome Analyses.</title>
        <authorList>
            <person name="Imhoff J.F."/>
            <person name="Rahn T."/>
            <person name="Kunzel S."/>
            <person name="Keller A."/>
            <person name="Neulinger S.C."/>
        </authorList>
    </citation>
    <scope>NUCLEOTIDE SEQUENCE</scope>
    <source>
        <strain evidence="1">DSM 11080</strain>
    </source>
</reference>
<dbReference type="EMBL" id="NRSJ01000006">
    <property type="protein sequence ID" value="MBK1704022.1"/>
    <property type="molecule type" value="Genomic_DNA"/>
</dbReference>
<proteinExistence type="predicted"/>
<name>A0AAJ0U3B0_9GAMM</name>
<accession>A0AAJ0U3B0</accession>
<sequence>MGLPTKKLDQIQPGMVLEADLYDPNGLVLLRAGTLINERSIRALKCWGITEAPVSLSGAPDTATAARHRSHEALSEMLDNQFALSNREHPAVQALYEICLERALQQH</sequence>
<organism evidence="1 2">
    <name type="scientific">Halochromatium glycolicum</name>
    <dbReference type="NCBI Taxonomy" id="85075"/>
    <lineage>
        <taxon>Bacteria</taxon>
        <taxon>Pseudomonadati</taxon>
        <taxon>Pseudomonadota</taxon>
        <taxon>Gammaproteobacteria</taxon>
        <taxon>Chromatiales</taxon>
        <taxon>Chromatiaceae</taxon>
        <taxon>Halochromatium</taxon>
    </lineage>
</organism>
<gene>
    <name evidence="1" type="ORF">CKO40_05545</name>
</gene>
<comment type="caution">
    <text evidence="1">The sequence shown here is derived from an EMBL/GenBank/DDBJ whole genome shotgun (WGS) entry which is preliminary data.</text>
</comment>
<evidence type="ECO:0000313" key="2">
    <source>
        <dbReference type="Proteomes" id="UP001296776"/>
    </source>
</evidence>
<dbReference type="RefSeq" id="WP_200345191.1">
    <property type="nucleotide sequence ID" value="NZ_NRSJ01000006.1"/>
</dbReference>
<keyword evidence="2" id="KW-1185">Reference proteome</keyword>
<protein>
    <submittedName>
        <fullName evidence="1">Uncharacterized protein</fullName>
    </submittedName>
</protein>
<dbReference type="Proteomes" id="UP001296776">
    <property type="component" value="Unassembled WGS sequence"/>
</dbReference>
<reference evidence="1" key="1">
    <citation type="submission" date="2017-08" db="EMBL/GenBank/DDBJ databases">
        <authorList>
            <person name="Imhoff J.F."/>
            <person name="Rahn T."/>
            <person name="Kuenzel S."/>
            <person name="Neulinger S.C."/>
        </authorList>
    </citation>
    <scope>NUCLEOTIDE SEQUENCE</scope>
    <source>
        <strain evidence="1">DSM 11080</strain>
    </source>
</reference>
<dbReference type="AlphaFoldDB" id="A0AAJ0U3B0"/>
<evidence type="ECO:0000313" key="1">
    <source>
        <dbReference type="EMBL" id="MBK1704022.1"/>
    </source>
</evidence>